<keyword evidence="3" id="KW-1185">Reference proteome</keyword>
<dbReference type="RefSeq" id="WP_101894713.1">
    <property type="nucleotide sequence ID" value="NZ_CP022684.1"/>
</dbReference>
<sequence>MKHLKILALLVISINSAAEVTEQVDFEYYYVNGQTMKELTLSMKENSPVIRGNSKHAATARLKIQYRYSNHKNTAGCSLINPEVRLKTTYVLPKIIENRSSDRVITVFKEYLSRLMKHEQAHRNIAFESAQQLDKSLALLPLATDCASLKRNTRTLYSRINEDQKRRNQIYDKETQHGVLQGVSFMDIVKPLVKTRKELLEF</sequence>
<gene>
    <name evidence="2" type="ORF">Kalk_13270</name>
</gene>
<proteinExistence type="predicted"/>
<name>A0A2K9LPD7_9GAMM</name>
<evidence type="ECO:0000256" key="1">
    <source>
        <dbReference type="SAM" id="SignalP"/>
    </source>
</evidence>
<feature type="chain" id="PRO_5014778647" description="DUF922 domain-containing protein" evidence="1">
    <location>
        <begin position="18"/>
        <end position="202"/>
    </location>
</feature>
<protein>
    <recommendedName>
        <fullName evidence="4">DUF922 domain-containing protein</fullName>
    </recommendedName>
</protein>
<evidence type="ECO:0008006" key="4">
    <source>
        <dbReference type="Google" id="ProtNLM"/>
    </source>
</evidence>
<accession>A0A2K9LPD7</accession>
<feature type="signal peptide" evidence="1">
    <location>
        <begin position="1"/>
        <end position="17"/>
    </location>
</feature>
<dbReference type="KEGG" id="kak:Kalk_13270"/>
<evidence type="ECO:0000313" key="3">
    <source>
        <dbReference type="Proteomes" id="UP000235116"/>
    </source>
</evidence>
<keyword evidence="1" id="KW-0732">Signal</keyword>
<reference evidence="3" key="1">
    <citation type="submission" date="2017-08" db="EMBL/GenBank/DDBJ databases">
        <title>Direct submision.</title>
        <authorList>
            <person name="Kim S.-J."/>
            <person name="Rhee S.-K."/>
        </authorList>
    </citation>
    <scope>NUCLEOTIDE SEQUENCE [LARGE SCALE GENOMIC DNA]</scope>
    <source>
        <strain evidence="3">GI5</strain>
    </source>
</reference>
<evidence type="ECO:0000313" key="2">
    <source>
        <dbReference type="EMBL" id="AUM13335.1"/>
    </source>
</evidence>
<dbReference type="EMBL" id="CP022684">
    <property type="protein sequence ID" value="AUM13335.1"/>
    <property type="molecule type" value="Genomic_DNA"/>
</dbReference>
<dbReference type="Pfam" id="PF06037">
    <property type="entry name" value="DUF922"/>
    <property type="match status" value="1"/>
</dbReference>
<dbReference type="OrthoDB" id="5592957at2"/>
<dbReference type="Proteomes" id="UP000235116">
    <property type="component" value="Chromosome"/>
</dbReference>
<dbReference type="InterPro" id="IPR010321">
    <property type="entry name" value="DUF922"/>
</dbReference>
<organism evidence="2 3">
    <name type="scientific">Ketobacter alkanivorans</name>
    <dbReference type="NCBI Taxonomy" id="1917421"/>
    <lineage>
        <taxon>Bacteria</taxon>
        <taxon>Pseudomonadati</taxon>
        <taxon>Pseudomonadota</taxon>
        <taxon>Gammaproteobacteria</taxon>
        <taxon>Pseudomonadales</taxon>
        <taxon>Ketobacteraceae</taxon>
        <taxon>Ketobacter</taxon>
    </lineage>
</organism>
<dbReference type="AlphaFoldDB" id="A0A2K9LPD7"/>